<evidence type="ECO:0000256" key="2">
    <source>
        <dbReference type="ARBA" id="ARBA00022840"/>
    </source>
</evidence>
<dbReference type="PANTHER" id="PTHR12280:SF20">
    <property type="entry name" value="4'-PHOSPHOPANTETHEINE PHOSPHATASE"/>
    <property type="match status" value="1"/>
</dbReference>
<dbReference type="InterPro" id="IPR004567">
    <property type="entry name" value="Type_II_PanK"/>
</dbReference>
<gene>
    <name evidence="4" type="ORF">BOVATA_033330</name>
</gene>
<keyword evidence="3" id="KW-0173">Coenzyme A biosynthesis</keyword>
<evidence type="ECO:0000256" key="1">
    <source>
        <dbReference type="ARBA" id="ARBA00022741"/>
    </source>
</evidence>
<dbReference type="GO" id="GO:0005829">
    <property type="term" value="C:cytosol"/>
    <property type="evidence" value="ECO:0007669"/>
    <property type="project" value="TreeGrafter"/>
</dbReference>
<dbReference type="Gene3D" id="3.30.420.40">
    <property type="match status" value="1"/>
</dbReference>
<dbReference type="EMBL" id="BDSA01000003">
    <property type="protein sequence ID" value="GBE61840.1"/>
    <property type="molecule type" value="Genomic_DNA"/>
</dbReference>
<keyword evidence="1" id="KW-0547">Nucleotide-binding</keyword>
<dbReference type="Gene3D" id="3.30.420.510">
    <property type="match status" value="1"/>
</dbReference>
<evidence type="ECO:0000256" key="3">
    <source>
        <dbReference type="ARBA" id="ARBA00022993"/>
    </source>
</evidence>
<dbReference type="PANTHER" id="PTHR12280">
    <property type="entry name" value="PANTOTHENATE KINASE"/>
    <property type="match status" value="1"/>
</dbReference>
<dbReference type="GO" id="GO:0004594">
    <property type="term" value="F:pantothenate kinase activity"/>
    <property type="evidence" value="ECO:0007669"/>
    <property type="project" value="TreeGrafter"/>
</dbReference>
<dbReference type="RefSeq" id="XP_028868083.1">
    <property type="nucleotide sequence ID" value="XM_029012250.1"/>
</dbReference>
<evidence type="ECO:0000313" key="5">
    <source>
        <dbReference type="Proteomes" id="UP000236319"/>
    </source>
</evidence>
<organism evidence="4 5">
    <name type="scientific">Babesia ovata</name>
    <dbReference type="NCBI Taxonomy" id="189622"/>
    <lineage>
        <taxon>Eukaryota</taxon>
        <taxon>Sar</taxon>
        <taxon>Alveolata</taxon>
        <taxon>Apicomplexa</taxon>
        <taxon>Aconoidasida</taxon>
        <taxon>Piroplasmida</taxon>
        <taxon>Babesiidae</taxon>
        <taxon>Babesia</taxon>
    </lineage>
</organism>
<dbReference type="GO" id="GO:0015937">
    <property type="term" value="P:coenzyme A biosynthetic process"/>
    <property type="evidence" value="ECO:0007669"/>
    <property type="project" value="UniProtKB-KW"/>
</dbReference>
<dbReference type="Pfam" id="PF03630">
    <property type="entry name" value="Fumble"/>
    <property type="match status" value="1"/>
</dbReference>
<proteinExistence type="predicted"/>
<dbReference type="Proteomes" id="UP000236319">
    <property type="component" value="Unassembled WGS sequence"/>
</dbReference>
<dbReference type="SUPFAM" id="SSF53067">
    <property type="entry name" value="Actin-like ATPase domain"/>
    <property type="match status" value="1"/>
</dbReference>
<dbReference type="GO" id="GO:0005524">
    <property type="term" value="F:ATP binding"/>
    <property type="evidence" value="ECO:0007669"/>
    <property type="project" value="UniProtKB-KW"/>
</dbReference>
<name>A0A2H6KFS3_9APIC</name>
<reference evidence="4 5" key="1">
    <citation type="journal article" date="2017" name="BMC Genomics">
        <title>Whole-genome assembly of Babesia ovata and comparative genomics between closely related pathogens.</title>
        <authorList>
            <person name="Yamagishi J."/>
            <person name="Asada M."/>
            <person name="Hakimi H."/>
            <person name="Tanaka T.Q."/>
            <person name="Sugimoto C."/>
            <person name="Kawazu S."/>
        </authorList>
    </citation>
    <scope>NUCLEOTIDE SEQUENCE [LARGE SCALE GENOMIC DNA]</scope>
    <source>
        <strain evidence="4 5">Miyake</strain>
    </source>
</reference>
<protein>
    <submittedName>
        <fullName evidence="4">Fumble</fullName>
    </submittedName>
</protein>
<sequence length="494" mass="54131">MPDKILSVLQSTLHDLLLLLDIASDDTHNHPRLEESALKVARDYDDFANSIISLLQHKVNDASDVSHGFHLPDNAAIGVYNSFAEKATPMLRDIYTTSCKLKCTVLKRWTKLEDDANHCSEERAFSFAGRLPLSGVSSDHATSTVLKRLSLDIGGTLIKAAYCCPCSDCDIYSLLYCAQHALHDLLHCLERYYSFDPLPHCEVDRNLRRMLPAMIRLDNGSVIRFRRFKVDSLGDVIDSLLAHNVVDENTQINATGGGAYKYAKLFQERLPQCTFRQIPEMPCVVGGTESMHNVNRCFIRYNLRGGCTQLTSVAVCYPYLIVNIGSGISILKVMSKGCFERVTGTSIGGATAHGLTNTLLGLKTYEDFPLLYDKGCLSVTCGFCPASTEPTASSDRLKASFGASDGHVSVENVARSTSDMVSYNIGQLAFLVAKSYGVDRIVFTGSYTTNYRMTIDVAARAIASMAESYEVTPMDVLVSVFGSYAGALGCLLSQ</sequence>
<evidence type="ECO:0000313" key="4">
    <source>
        <dbReference type="EMBL" id="GBE61840.1"/>
    </source>
</evidence>
<comment type="caution">
    <text evidence="4">The sequence shown here is derived from an EMBL/GenBank/DDBJ whole genome shotgun (WGS) entry which is preliminary data.</text>
</comment>
<dbReference type="InterPro" id="IPR043129">
    <property type="entry name" value="ATPase_NBD"/>
</dbReference>
<keyword evidence="5" id="KW-1185">Reference proteome</keyword>
<accession>A0A2H6KFS3</accession>
<keyword evidence="2" id="KW-0067">ATP-binding</keyword>
<dbReference type="GO" id="GO:0005634">
    <property type="term" value="C:nucleus"/>
    <property type="evidence" value="ECO:0007669"/>
    <property type="project" value="TreeGrafter"/>
</dbReference>
<dbReference type="AlphaFoldDB" id="A0A2H6KFS3"/>
<dbReference type="OrthoDB" id="498611at2759"/>
<dbReference type="GeneID" id="39875610"/>
<dbReference type="VEuPathDB" id="PiroplasmaDB:BOVATA_033330"/>